<gene>
    <name evidence="3" type="ORF">Ahy_B03g067578</name>
</gene>
<keyword evidence="2" id="KW-1133">Transmembrane helix</keyword>
<dbReference type="PANTHER" id="PTHR34065:SF1">
    <property type="entry name" value="CELL DIVISION CONTROL PROTEIN 14"/>
    <property type="match status" value="1"/>
</dbReference>
<accession>A0A445A764</accession>
<evidence type="ECO:0000256" key="2">
    <source>
        <dbReference type="SAM" id="Phobius"/>
    </source>
</evidence>
<organism evidence="3 4">
    <name type="scientific">Arachis hypogaea</name>
    <name type="common">Peanut</name>
    <dbReference type="NCBI Taxonomy" id="3818"/>
    <lineage>
        <taxon>Eukaryota</taxon>
        <taxon>Viridiplantae</taxon>
        <taxon>Streptophyta</taxon>
        <taxon>Embryophyta</taxon>
        <taxon>Tracheophyta</taxon>
        <taxon>Spermatophyta</taxon>
        <taxon>Magnoliopsida</taxon>
        <taxon>eudicotyledons</taxon>
        <taxon>Gunneridae</taxon>
        <taxon>Pentapetalae</taxon>
        <taxon>rosids</taxon>
        <taxon>fabids</taxon>
        <taxon>Fabales</taxon>
        <taxon>Fabaceae</taxon>
        <taxon>Papilionoideae</taxon>
        <taxon>50 kb inversion clade</taxon>
        <taxon>dalbergioids sensu lato</taxon>
        <taxon>Dalbergieae</taxon>
        <taxon>Pterocarpus clade</taxon>
        <taxon>Arachis</taxon>
    </lineage>
</organism>
<dbReference type="InterPro" id="IPR012535">
    <property type="entry name" value="Cell_div_Cdc14"/>
</dbReference>
<name>A0A445A764_ARAHY</name>
<sequence>MMYLKKPLWSQGKPEPDAKTTTAADRGGAVEELVDSLQQQRVYREVTLALRTGLRDARAEFSFLRVRGLRNILKFLRSVAESDSTIDLFNRTQSIPQLQVVPVLFEHCLRETGDYENENRVRDLNHIFGVEPLKLTSPATDAEVALALRVLEGCCLLHPQSTALAHQHNAIPVLMNILSTRGVLEQGACLDALISLMVDSSSNQMDFEKCSGIMEVADLIRDKQVDENLRLKCGEFLLLLIGHVNGRDAPPLATIHEDTRHLLGEKSASLIWAASQFGSTLDPEQRLTALQIQARRVLESLDLSPHFFACSSSNNGSEPIVIQNDTFQFHTQVGTPKVPSFSSPVPKFSLSDQAFFLLAFIACTTSVAFTSLVFAAVPTLVAMRNAAISLSKLADTAREELPSTMAAVRLSGMEISDLTLELSDLSQEITDGINKSTQALQAAEAGIRNIGSMAQQQTMSMIQERASLPIISLQPAVAGAARKTSRAVGRATKSLIKIISGKGEVTAEYDEDDITYM</sequence>
<dbReference type="Proteomes" id="UP000289738">
    <property type="component" value="Chromosome B03"/>
</dbReference>
<dbReference type="SUPFAM" id="SSF48371">
    <property type="entry name" value="ARM repeat"/>
    <property type="match status" value="1"/>
</dbReference>
<evidence type="ECO:0000313" key="4">
    <source>
        <dbReference type="Proteomes" id="UP000289738"/>
    </source>
</evidence>
<keyword evidence="2" id="KW-0812">Transmembrane</keyword>
<dbReference type="STRING" id="3818.A0A445A764"/>
<proteinExistence type="predicted"/>
<dbReference type="InterPro" id="IPR011989">
    <property type="entry name" value="ARM-like"/>
</dbReference>
<dbReference type="Pfam" id="PF08045">
    <property type="entry name" value="CDC14"/>
    <property type="match status" value="1"/>
</dbReference>
<keyword evidence="2" id="KW-0472">Membrane</keyword>
<dbReference type="InterPro" id="IPR016024">
    <property type="entry name" value="ARM-type_fold"/>
</dbReference>
<dbReference type="EMBL" id="SDMP01000013">
    <property type="protein sequence ID" value="RYR22291.1"/>
    <property type="molecule type" value="Genomic_DNA"/>
</dbReference>
<dbReference type="AlphaFoldDB" id="A0A445A764"/>
<dbReference type="PANTHER" id="PTHR34065">
    <property type="entry name" value="CELL DIVISION CONTROL PROTEIN 14"/>
    <property type="match status" value="1"/>
</dbReference>
<dbReference type="Gene3D" id="1.25.10.10">
    <property type="entry name" value="Leucine-rich Repeat Variant"/>
    <property type="match status" value="1"/>
</dbReference>
<evidence type="ECO:0000313" key="3">
    <source>
        <dbReference type="EMBL" id="RYR22291.1"/>
    </source>
</evidence>
<protein>
    <submittedName>
        <fullName evidence="3">Uncharacterized protein</fullName>
    </submittedName>
</protein>
<comment type="caution">
    <text evidence="3">The sequence shown here is derived from an EMBL/GenBank/DDBJ whole genome shotgun (WGS) entry which is preliminary data.</text>
</comment>
<evidence type="ECO:0000256" key="1">
    <source>
        <dbReference type="SAM" id="MobiDB-lite"/>
    </source>
</evidence>
<feature type="region of interest" description="Disordered" evidence="1">
    <location>
        <begin position="1"/>
        <end position="25"/>
    </location>
</feature>
<reference evidence="3 4" key="1">
    <citation type="submission" date="2019-01" db="EMBL/GenBank/DDBJ databases">
        <title>Sequencing of cultivated peanut Arachis hypogaea provides insights into genome evolution and oil improvement.</title>
        <authorList>
            <person name="Chen X."/>
        </authorList>
    </citation>
    <scope>NUCLEOTIDE SEQUENCE [LARGE SCALE GENOMIC DNA]</scope>
    <source>
        <strain evidence="4">cv. Fuhuasheng</strain>
        <tissue evidence="3">Leaves</tissue>
    </source>
</reference>
<keyword evidence="4" id="KW-1185">Reference proteome</keyword>
<feature type="transmembrane region" description="Helical" evidence="2">
    <location>
        <begin position="354"/>
        <end position="382"/>
    </location>
</feature>